<name>A0ABV2JHU5_9STRE</name>
<dbReference type="Proteomes" id="UP001549055">
    <property type="component" value="Unassembled WGS sequence"/>
</dbReference>
<evidence type="ECO:0000259" key="2">
    <source>
        <dbReference type="Pfam" id="PF22725"/>
    </source>
</evidence>
<protein>
    <submittedName>
        <fullName evidence="3">Dehydrogenase</fullName>
    </submittedName>
</protein>
<dbReference type="SUPFAM" id="SSF55347">
    <property type="entry name" value="Glyceraldehyde-3-phosphate dehydrogenase-like, C-terminal domain"/>
    <property type="match status" value="1"/>
</dbReference>
<dbReference type="Pfam" id="PF22725">
    <property type="entry name" value="GFO_IDH_MocA_C3"/>
    <property type="match status" value="1"/>
</dbReference>
<accession>A0ABV2JHU5</accession>
<dbReference type="Pfam" id="PF01408">
    <property type="entry name" value="GFO_IDH_MocA"/>
    <property type="match status" value="1"/>
</dbReference>
<dbReference type="Gene3D" id="3.40.50.720">
    <property type="entry name" value="NAD(P)-binding Rossmann-like Domain"/>
    <property type="match status" value="1"/>
</dbReference>
<dbReference type="PANTHER" id="PTHR43054:SF1">
    <property type="entry name" value="SCYLLO-INOSITOL 2-DEHYDROGENASE (NADP(+)) IOLU"/>
    <property type="match status" value="1"/>
</dbReference>
<evidence type="ECO:0000313" key="4">
    <source>
        <dbReference type="Proteomes" id="UP001549055"/>
    </source>
</evidence>
<dbReference type="EMBL" id="JBEPMK010000001">
    <property type="protein sequence ID" value="MET3643479.1"/>
    <property type="molecule type" value="Genomic_DNA"/>
</dbReference>
<dbReference type="SUPFAM" id="SSF51735">
    <property type="entry name" value="NAD(P)-binding Rossmann-fold domains"/>
    <property type="match status" value="1"/>
</dbReference>
<evidence type="ECO:0000313" key="3">
    <source>
        <dbReference type="EMBL" id="MET3643479.1"/>
    </source>
</evidence>
<evidence type="ECO:0000259" key="1">
    <source>
        <dbReference type="Pfam" id="PF01408"/>
    </source>
</evidence>
<dbReference type="InterPro" id="IPR036291">
    <property type="entry name" value="NAD(P)-bd_dom_sf"/>
</dbReference>
<dbReference type="InterPro" id="IPR000683">
    <property type="entry name" value="Gfo/Idh/MocA-like_OxRdtase_N"/>
</dbReference>
<dbReference type="InterPro" id="IPR055170">
    <property type="entry name" value="GFO_IDH_MocA-like_dom"/>
</dbReference>
<dbReference type="PANTHER" id="PTHR43054">
    <property type="match status" value="1"/>
</dbReference>
<dbReference type="RefSeq" id="WP_354279501.1">
    <property type="nucleotide sequence ID" value="NZ_JBEPMK010000001.1"/>
</dbReference>
<proteinExistence type="predicted"/>
<reference evidence="3 4" key="1">
    <citation type="submission" date="2024-06" db="EMBL/GenBank/DDBJ databases">
        <title>Genomic Encyclopedia of Type Strains, Phase IV (KMG-IV): sequencing the most valuable type-strain genomes for metagenomic binning, comparative biology and taxonomic classification.</title>
        <authorList>
            <person name="Goeker M."/>
        </authorList>
    </citation>
    <scope>NUCLEOTIDE SEQUENCE [LARGE SCALE GENOMIC DNA]</scope>
    <source>
        <strain evidence="3 4">DSM 15349</strain>
    </source>
</reference>
<organism evidence="3 4">
    <name type="scientific">Streptococcus gallinaceus</name>
    <dbReference type="NCBI Taxonomy" id="165758"/>
    <lineage>
        <taxon>Bacteria</taxon>
        <taxon>Bacillati</taxon>
        <taxon>Bacillota</taxon>
        <taxon>Bacilli</taxon>
        <taxon>Lactobacillales</taxon>
        <taxon>Streptococcaceae</taxon>
        <taxon>Streptococcus</taxon>
    </lineage>
</organism>
<keyword evidence="4" id="KW-1185">Reference proteome</keyword>
<sequence length="332" mass="36335">MLKLGIIGTSAISHHFIAAANLSQAYRFTALYSRRLETAQDFAKDYEDVSLFTNLDDFFASDMDVVYIASPNSLHFEQACLALKAGKNTIIEKPMVSTPAELAYLRQLSDEHQVFLFEAARNYQEQAFQIIRNFLAEKTVIGGHFTYAKYSSKMGALLAGKEPNIFSSDFSGGALMDLGVYTLYAAIGLIGKPATAHYTAVQLPNTVDVNGVGQLIYDTFPVTIQAGKNLTSNLPSEIYTTDGTLVLNDCQDVRSAIFTSYDGTSTSLPITAAPHQMLEEAQAFAQAIQTQDKTAVEHWLDDAQAVHETLNTMRQSANITFKADLHAGTISN</sequence>
<comment type="caution">
    <text evidence="3">The sequence shown here is derived from an EMBL/GenBank/DDBJ whole genome shotgun (WGS) entry which is preliminary data.</text>
</comment>
<gene>
    <name evidence="3" type="ORF">ABID27_000096</name>
</gene>
<dbReference type="Gene3D" id="3.30.360.10">
    <property type="entry name" value="Dihydrodipicolinate Reductase, domain 2"/>
    <property type="match status" value="1"/>
</dbReference>
<feature type="domain" description="Gfo/Idh/MocA-like oxidoreductase N-terminal" evidence="1">
    <location>
        <begin position="3"/>
        <end position="117"/>
    </location>
</feature>
<feature type="domain" description="GFO/IDH/MocA-like oxidoreductase" evidence="2">
    <location>
        <begin position="161"/>
        <end position="245"/>
    </location>
</feature>